<dbReference type="PRINTS" id="PR00625">
    <property type="entry name" value="JDOMAIN"/>
</dbReference>
<dbReference type="InterPro" id="IPR001623">
    <property type="entry name" value="DnaJ_domain"/>
</dbReference>
<dbReference type="Proteomes" id="UP001150217">
    <property type="component" value="Unassembled WGS sequence"/>
</dbReference>
<evidence type="ECO:0000313" key="3">
    <source>
        <dbReference type="EMBL" id="KAJ4500953.1"/>
    </source>
</evidence>
<dbReference type="SUPFAM" id="SSF46565">
    <property type="entry name" value="Chaperone J-domain"/>
    <property type="match status" value="1"/>
</dbReference>
<dbReference type="InterPro" id="IPR051938">
    <property type="entry name" value="Apopto_cytoskel_mod"/>
</dbReference>
<feature type="domain" description="J" evidence="2">
    <location>
        <begin position="68"/>
        <end position="132"/>
    </location>
</feature>
<name>A0ABQ8VX61_9AGAR</name>
<dbReference type="InterPro" id="IPR018253">
    <property type="entry name" value="DnaJ_domain_CS"/>
</dbReference>
<dbReference type="PANTHER" id="PTHR44145:SF3">
    <property type="entry name" value="DNAJ HOMOLOG SUBFAMILY A MEMBER 3, MITOCHONDRIAL"/>
    <property type="match status" value="1"/>
</dbReference>
<evidence type="ECO:0000313" key="4">
    <source>
        <dbReference type="Proteomes" id="UP001150217"/>
    </source>
</evidence>
<dbReference type="CDD" id="cd06257">
    <property type="entry name" value="DnaJ"/>
    <property type="match status" value="1"/>
</dbReference>
<keyword evidence="1" id="KW-0143">Chaperone</keyword>
<accession>A0ABQ8VX61</accession>
<comment type="caution">
    <text evidence="3">The sequence shown here is derived from an EMBL/GenBank/DDBJ whole genome shotgun (WGS) entry which is preliminary data.</text>
</comment>
<dbReference type="SMART" id="SM00271">
    <property type="entry name" value="DnaJ"/>
    <property type="match status" value="1"/>
</dbReference>
<dbReference type="Pfam" id="PF00226">
    <property type="entry name" value="DnaJ"/>
    <property type="match status" value="1"/>
</dbReference>
<sequence>MWLRALGNRAELLESLTTRTRHEPTVHVGVDVIGMLWQAPVMLFISVSVNLIPRYRYRPFSASARWLDHYKTLGVNTQASKAQIKSQFYLLSKKHHPDISQDPESKEIYAAVSAAYSVLSNDRERRAYDKKMQQNHRSFSSHSPHLHPYFHRLVFYSCERRYGWRQEYVSEKNGIHSQG</sequence>
<dbReference type="EMBL" id="JANVFT010000004">
    <property type="protein sequence ID" value="KAJ4500953.1"/>
    <property type="molecule type" value="Genomic_DNA"/>
</dbReference>
<keyword evidence="4" id="KW-1185">Reference proteome</keyword>
<dbReference type="PROSITE" id="PS50076">
    <property type="entry name" value="DNAJ_2"/>
    <property type="match status" value="1"/>
</dbReference>
<gene>
    <name evidence="3" type="ORF">C8R41DRAFT_363314</name>
</gene>
<dbReference type="Gene3D" id="1.10.287.110">
    <property type="entry name" value="DnaJ domain"/>
    <property type="match status" value="1"/>
</dbReference>
<dbReference type="InterPro" id="IPR036869">
    <property type="entry name" value="J_dom_sf"/>
</dbReference>
<dbReference type="PANTHER" id="PTHR44145">
    <property type="entry name" value="DNAJ HOMOLOG SUBFAMILY A MEMBER 3, MITOCHONDRIAL"/>
    <property type="match status" value="1"/>
</dbReference>
<reference evidence="3" key="1">
    <citation type="submission" date="2022-08" db="EMBL/GenBank/DDBJ databases">
        <title>A Global Phylogenomic Analysis of the Shiitake Genus Lentinula.</title>
        <authorList>
            <consortium name="DOE Joint Genome Institute"/>
            <person name="Sierra-Patev S."/>
            <person name="Min B."/>
            <person name="Naranjo-Ortiz M."/>
            <person name="Looney B."/>
            <person name="Konkel Z."/>
            <person name="Slot J.C."/>
            <person name="Sakamoto Y."/>
            <person name="Steenwyk J.L."/>
            <person name="Rokas A."/>
            <person name="Carro J."/>
            <person name="Camarero S."/>
            <person name="Ferreira P."/>
            <person name="Molpeceres G."/>
            <person name="Ruiz-Duenas F.J."/>
            <person name="Serrano A."/>
            <person name="Henrissat B."/>
            <person name="Drula E."/>
            <person name="Hughes K.W."/>
            <person name="Mata J.L."/>
            <person name="Ishikawa N.K."/>
            <person name="Vargas-Isla R."/>
            <person name="Ushijima S."/>
            <person name="Smith C.A."/>
            <person name="Ahrendt S."/>
            <person name="Andreopoulos W."/>
            <person name="He G."/>
            <person name="Labutti K."/>
            <person name="Lipzen A."/>
            <person name="Ng V."/>
            <person name="Riley R."/>
            <person name="Sandor L."/>
            <person name="Barry K."/>
            <person name="Martinez A.T."/>
            <person name="Xiao Y."/>
            <person name="Gibbons J.G."/>
            <person name="Terashima K."/>
            <person name="Grigoriev I.V."/>
            <person name="Hibbett D.S."/>
        </authorList>
    </citation>
    <scope>NUCLEOTIDE SEQUENCE</scope>
    <source>
        <strain evidence="3">RHP3577 ss4</strain>
    </source>
</reference>
<protein>
    <submittedName>
        <fullName evidence="3">DnaJ domain-containing protein</fullName>
    </submittedName>
</protein>
<evidence type="ECO:0000256" key="1">
    <source>
        <dbReference type="ARBA" id="ARBA00023186"/>
    </source>
</evidence>
<proteinExistence type="predicted"/>
<dbReference type="PROSITE" id="PS00636">
    <property type="entry name" value="DNAJ_1"/>
    <property type="match status" value="1"/>
</dbReference>
<evidence type="ECO:0000259" key="2">
    <source>
        <dbReference type="PROSITE" id="PS50076"/>
    </source>
</evidence>
<organism evidence="3 4">
    <name type="scientific">Lentinula lateritia</name>
    <dbReference type="NCBI Taxonomy" id="40482"/>
    <lineage>
        <taxon>Eukaryota</taxon>
        <taxon>Fungi</taxon>
        <taxon>Dikarya</taxon>
        <taxon>Basidiomycota</taxon>
        <taxon>Agaricomycotina</taxon>
        <taxon>Agaricomycetes</taxon>
        <taxon>Agaricomycetidae</taxon>
        <taxon>Agaricales</taxon>
        <taxon>Marasmiineae</taxon>
        <taxon>Omphalotaceae</taxon>
        <taxon>Lentinula</taxon>
    </lineage>
</organism>